<keyword evidence="2" id="KW-1185">Reference proteome</keyword>
<evidence type="ECO:0008006" key="3">
    <source>
        <dbReference type="Google" id="ProtNLM"/>
    </source>
</evidence>
<accession>A0A516KMJ8</accession>
<evidence type="ECO:0000313" key="1">
    <source>
        <dbReference type="EMBL" id="QDP42811.1"/>
    </source>
</evidence>
<dbReference type="Proteomes" id="UP000317800">
    <property type="component" value="Segment"/>
</dbReference>
<evidence type="ECO:0000313" key="2">
    <source>
        <dbReference type="Proteomes" id="UP000317800"/>
    </source>
</evidence>
<organism evidence="1 2">
    <name type="scientific">Bacillus phage vB_BmeM-Goe8</name>
    <dbReference type="NCBI Taxonomy" id="2593638"/>
    <lineage>
        <taxon>Viruses</taxon>
        <taxon>Duplodnaviria</taxon>
        <taxon>Heunggongvirae</taxon>
        <taxon>Uroviricota</taxon>
        <taxon>Caudoviricetes</taxon>
        <taxon>Herelleviridae</taxon>
        <taxon>Bastillevirinae</taxon>
        <taxon>Goettingenvirus</taxon>
        <taxon>Goettingenvirus goe8</taxon>
    </lineage>
</organism>
<reference evidence="1 2" key="1">
    <citation type="submission" date="2019-06" db="EMBL/GenBank/DDBJ databases">
        <authorList>
            <person name="Hertel R."/>
        </authorList>
    </citation>
    <scope>NUCLEOTIDE SEQUENCE [LARGE SCALE GENOMIC DNA]</scope>
</reference>
<name>A0A516KMJ8_9CAUD</name>
<protein>
    <recommendedName>
        <fullName evidence="3">CPXCG motif-containing cysteine-rich protein</fullName>
    </recommendedName>
</protein>
<gene>
    <name evidence="1" type="ORF">Goe8_c00270</name>
</gene>
<sequence>MAKPVLASELIVCPHCGYEDDEWDQYVDPVDMEADFSIDCRKCAKPIRVLMKTTVSFVAFPEGDK</sequence>
<dbReference type="EMBL" id="MN043729">
    <property type="protein sequence ID" value="QDP42811.1"/>
    <property type="molecule type" value="Genomic_DNA"/>
</dbReference>
<proteinExistence type="predicted"/>